<dbReference type="GeneID" id="6085646"/>
<evidence type="ECO:0000313" key="2">
    <source>
        <dbReference type="EMBL" id="EDQ98526.1"/>
    </source>
</evidence>
<evidence type="ECO:0000313" key="3">
    <source>
        <dbReference type="EMBL" id="EDQ99349.1"/>
    </source>
</evidence>
<dbReference type="RefSeq" id="XP_001890820.1">
    <property type="nucleotide sequence ID" value="XM_001890785.1"/>
</dbReference>
<dbReference type="GeneID" id="6086475"/>
<sequence length="536" mass="60562">MYSSDSQYPSVVRKWDYSLKYCYNHKQIIVELETEKEIAQKALKTMMKQRNEADALLAALSSTVDRGEALLDDIGEQMFNVECDLQSLQGGSEGQISNTRFRNRSETCDEIKPEIEEGQLELRRLLEQCEDISEQLDLHRDQLSLIHKVPPEIIRIIFLFWASDRHFLQSPTHVSPSVLTGVCVAWKNIALGVDQIPPTMPHDNTNSEHPAGSPVASMLDLFIPHHSRWQRVRLRYSDASPGKVVTALPLPMNATYPLLEEVYLDKGYWWAQEDLDCIKSMMVSAPRLHSVTWLSEKSYKMLAFPWKQLTHFSQGPIATMNEGLRVLAICPHLKSLELTLFLPMFPVDDDDGPFVHNTLERLHLRTAGNLAVLIDKVTLPALKDLSLSELHGTSPNPPVQLGRWPQSQFLPFLLRSGCTIKQFIIQEWDISAEEIAECLGHPQISKSLDPLSITEYHQKHLCMTDEVLRRLTYTPSVISSENVLCHGDDQLAEDTPLETICPNLTTIKLWGCISAQDGIWLSLGGWPGPKAAPSCN</sequence>
<dbReference type="OrthoDB" id="3253362at2759"/>
<dbReference type="EMBL" id="DS547252">
    <property type="protein sequence ID" value="EDQ98526.1"/>
    <property type="molecule type" value="Genomic_DNA"/>
</dbReference>
<dbReference type="AlphaFoldDB" id="B0E1D9"/>
<protein>
    <submittedName>
        <fullName evidence="3">Predicted protein</fullName>
    </submittedName>
</protein>
<dbReference type="KEGG" id="lbc:LACBIDRAFT_335878"/>
<proteinExistence type="predicted"/>
<feature type="coiled-coil region" evidence="1">
    <location>
        <begin position="115"/>
        <end position="142"/>
    </location>
</feature>
<keyword evidence="1" id="KW-0175">Coiled coil</keyword>
<dbReference type="InParanoid" id="B0E1D9"/>
<gene>
    <name evidence="3" type="ORF">LACBIDRAFT_335107</name>
    <name evidence="2" type="ORF">LACBIDRAFT_335878</name>
</gene>
<dbReference type="RefSeq" id="XP_001889995.1">
    <property type="nucleotide sequence ID" value="XM_001889960.1"/>
</dbReference>
<dbReference type="Proteomes" id="UP000001194">
    <property type="component" value="Unassembled WGS sequence"/>
</dbReference>
<evidence type="ECO:0000313" key="4">
    <source>
        <dbReference type="Proteomes" id="UP000001194"/>
    </source>
</evidence>
<organism evidence="4">
    <name type="scientific">Laccaria bicolor (strain S238N-H82 / ATCC MYA-4686)</name>
    <name type="common">Bicoloured deceiver</name>
    <name type="synonym">Laccaria laccata var. bicolor</name>
    <dbReference type="NCBI Taxonomy" id="486041"/>
    <lineage>
        <taxon>Eukaryota</taxon>
        <taxon>Fungi</taxon>
        <taxon>Dikarya</taxon>
        <taxon>Basidiomycota</taxon>
        <taxon>Agaricomycotina</taxon>
        <taxon>Agaricomycetes</taxon>
        <taxon>Agaricomycetidae</taxon>
        <taxon>Agaricales</taxon>
        <taxon>Agaricineae</taxon>
        <taxon>Hydnangiaceae</taxon>
        <taxon>Laccaria</taxon>
    </lineage>
</organism>
<dbReference type="HOGENOM" id="CLU_018544_7_0_1"/>
<keyword evidence="4" id="KW-1185">Reference proteome</keyword>
<dbReference type="EMBL" id="DS547166">
    <property type="protein sequence ID" value="EDQ99349.1"/>
    <property type="molecule type" value="Genomic_DNA"/>
</dbReference>
<name>B0E1D9_LACBS</name>
<dbReference type="KEGG" id="lbc:LACBIDRAFT_335107"/>
<accession>B0E1D9</accession>
<evidence type="ECO:0000256" key="1">
    <source>
        <dbReference type="SAM" id="Coils"/>
    </source>
</evidence>
<reference evidence="3 4" key="1">
    <citation type="journal article" date="2008" name="Nature">
        <title>The genome of Laccaria bicolor provides insights into mycorrhizal symbiosis.</title>
        <authorList>
            <person name="Martin F."/>
            <person name="Aerts A."/>
            <person name="Ahren D."/>
            <person name="Brun A."/>
            <person name="Danchin E.G.J."/>
            <person name="Duchaussoy F."/>
            <person name="Gibon J."/>
            <person name="Kohler A."/>
            <person name="Lindquist E."/>
            <person name="Pereda V."/>
            <person name="Salamov A."/>
            <person name="Shapiro H.J."/>
            <person name="Wuyts J."/>
            <person name="Blaudez D."/>
            <person name="Buee M."/>
            <person name="Brokstein P."/>
            <person name="Canbaeck B."/>
            <person name="Cohen D."/>
            <person name="Courty P.E."/>
            <person name="Coutinho P.M."/>
            <person name="Delaruelle C."/>
            <person name="Detter J.C."/>
            <person name="Deveau A."/>
            <person name="DiFazio S."/>
            <person name="Duplessis S."/>
            <person name="Fraissinet-Tachet L."/>
            <person name="Lucic E."/>
            <person name="Frey-Klett P."/>
            <person name="Fourrey C."/>
            <person name="Feussner I."/>
            <person name="Gay G."/>
            <person name="Grimwood J."/>
            <person name="Hoegger P.J."/>
            <person name="Jain P."/>
            <person name="Kilaru S."/>
            <person name="Labbe J."/>
            <person name="Lin Y.C."/>
            <person name="Legue V."/>
            <person name="Le Tacon F."/>
            <person name="Marmeisse R."/>
            <person name="Melayah D."/>
            <person name="Montanini B."/>
            <person name="Muratet M."/>
            <person name="Nehls U."/>
            <person name="Niculita-Hirzel H."/>
            <person name="Oudot-Le Secq M.P."/>
            <person name="Peter M."/>
            <person name="Quesneville H."/>
            <person name="Rajashekar B."/>
            <person name="Reich M."/>
            <person name="Rouhier N."/>
            <person name="Schmutz J."/>
            <person name="Yin T."/>
            <person name="Chalot M."/>
            <person name="Henrissat B."/>
            <person name="Kuees U."/>
            <person name="Lucas S."/>
            <person name="Van de Peer Y."/>
            <person name="Podila G.K."/>
            <person name="Polle A."/>
            <person name="Pukkila P.J."/>
            <person name="Richardson P.M."/>
            <person name="Rouze P."/>
            <person name="Sanders I.R."/>
            <person name="Stajich J.E."/>
            <person name="Tunlid A."/>
            <person name="Tuskan G."/>
            <person name="Grigoriev I.V."/>
        </authorList>
    </citation>
    <scope>NUCLEOTIDE SEQUENCE [LARGE SCALE GENOMIC DNA]</scope>
    <source>
        <strain evidence="4">S238N-H82 / ATCC MYA-4686</strain>
    </source>
</reference>